<evidence type="ECO:0000256" key="8">
    <source>
        <dbReference type="ARBA" id="ARBA00022840"/>
    </source>
</evidence>
<sequence>MNDDLKTVKNSIFGIGNYLVYFLSSSLVVTLTILIIYVPTGEETVNSIRPRAILGLVIIIALALFLTVVNGLWRRYTIGRPVKKILEATQKVTEGQYDVRIEPSHGFDTITELDVIITNFNIMTKALGSVEALQTDFIASVSHELKTPLAVIQNYASILQDEDLSVEERAEYAARITDATQRLSTLITNILKLNKIDNQEITPKNDTYLLNEQLAEVLVNHEALWEEKNIELEVDMPDAYITSDSALLELAWNNLVSNAIKFSRTNGKVTVSLTQSSEKEIIVRIRDNGIGMTEEVREHIFDKFYQADTARSVQGNGLGLALVRRIIYLVGGQIEVTSQESKGSEFKITLPTNHPSWIKKATTAQIEN</sequence>
<dbReference type="GO" id="GO:0000155">
    <property type="term" value="F:phosphorelay sensor kinase activity"/>
    <property type="evidence" value="ECO:0007669"/>
    <property type="project" value="InterPro"/>
</dbReference>
<evidence type="ECO:0000313" key="17">
    <source>
        <dbReference type="Proteomes" id="UP000239237"/>
    </source>
</evidence>
<comment type="catalytic activity">
    <reaction evidence="1">
        <text>ATP + protein L-histidine = ADP + protein N-phospho-L-histidine.</text>
        <dbReference type="EC" id="2.7.13.3"/>
    </reaction>
</comment>
<dbReference type="EMBL" id="OKQU01000001">
    <property type="protein sequence ID" value="SPE06797.1"/>
    <property type="molecule type" value="Genomic_DNA"/>
</dbReference>
<evidence type="ECO:0000256" key="2">
    <source>
        <dbReference type="ARBA" id="ARBA00004370"/>
    </source>
</evidence>
<dbReference type="InterPro" id="IPR036890">
    <property type="entry name" value="HATPase_C_sf"/>
</dbReference>
<dbReference type="Proteomes" id="UP000237923">
    <property type="component" value="Unassembled WGS sequence"/>
</dbReference>
<feature type="domain" description="Histidine kinase" evidence="12">
    <location>
        <begin position="140"/>
        <end position="354"/>
    </location>
</feature>
<keyword evidence="11" id="KW-1133">Transmembrane helix</keyword>
<dbReference type="InterPro" id="IPR003660">
    <property type="entry name" value="HAMP_dom"/>
</dbReference>
<dbReference type="FunFam" id="3.30.565.10:FF:000006">
    <property type="entry name" value="Sensor histidine kinase WalK"/>
    <property type="match status" value="1"/>
</dbReference>
<dbReference type="Gene3D" id="1.10.287.130">
    <property type="match status" value="1"/>
</dbReference>
<dbReference type="EC" id="2.7.13.3" evidence="3"/>
<dbReference type="Pfam" id="PF02518">
    <property type="entry name" value="HATPase_c"/>
    <property type="match status" value="1"/>
</dbReference>
<dbReference type="SMART" id="SM00388">
    <property type="entry name" value="HisKA"/>
    <property type="match status" value="1"/>
</dbReference>
<evidence type="ECO:0000259" key="12">
    <source>
        <dbReference type="PROSITE" id="PS50109"/>
    </source>
</evidence>
<dbReference type="InterPro" id="IPR036097">
    <property type="entry name" value="HisK_dim/P_sf"/>
</dbReference>
<dbReference type="Proteomes" id="UP000239237">
    <property type="component" value="Unassembled WGS sequence"/>
</dbReference>
<dbReference type="GO" id="GO:0005524">
    <property type="term" value="F:ATP binding"/>
    <property type="evidence" value="ECO:0007669"/>
    <property type="project" value="UniProtKB-KW"/>
</dbReference>
<keyword evidence="7" id="KW-0418">Kinase</keyword>
<dbReference type="Gene3D" id="3.30.565.10">
    <property type="entry name" value="Histidine kinase-like ATPase, C-terminal domain"/>
    <property type="match status" value="1"/>
</dbReference>
<organism evidence="15 16">
    <name type="scientific">Leuconostoc suionicum</name>
    <dbReference type="NCBI Taxonomy" id="1511761"/>
    <lineage>
        <taxon>Bacteria</taxon>
        <taxon>Bacillati</taxon>
        <taxon>Bacillota</taxon>
        <taxon>Bacilli</taxon>
        <taxon>Lactobacillales</taxon>
        <taxon>Lactobacillaceae</taxon>
        <taxon>Leuconostoc</taxon>
    </lineage>
</organism>
<evidence type="ECO:0000256" key="9">
    <source>
        <dbReference type="ARBA" id="ARBA00023012"/>
    </source>
</evidence>
<dbReference type="CDD" id="cd00082">
    <property type="entry name" value="HisKA"/>
    <property type="match status" value="1"/>
</dbReference>
<dbReference type="GO" id="GO:0000156">
    <property type="term" value="F:phosphorelay response regulator activity"/>
    <property type="evidence" value="ECO:0007669"/>
    <property type="project" value="TreeGrafter"/>
</dbReference>
<dbReference type="PROSITE" id="PS50109">
    <property type="entry name" value="HIS_KIN"/>
    <property type="match status" value="1"/>
</dbReference>
<evidence type="ECO:0000256" key="6">
    <source>
        <dbReference type="ARBA" id="ARBA00022741"/>
    </source>
</evidence>
<keyword evidence="11" id="KW-0812">Transmembrane</keyword>
<keyword evidence="4" id="KW-0597">Phosphoprotein</keyword>
<evidence type="ECO:0000313" key="16">
    <source>
        <dbReference type="Proteomes" id="UP000237923"/>
    </source>
</evidence>
<dbReference type="InterPro" id="IPR005467">
    <property type="entry name" value="His_kinase_dom"/>
</dbReference>
<name>A0A2N9K9U4_9LACO</name>
<dbReference type="InterPro" id="IPR003661">
    <property type="entry name" value="HisK_dim/P_dom"/>
</dbReference>
<dbReference type="InterPro" id="IPR004358">
    <property type="entry name" value="Sig_transdc_His_kin-like_C"/>
</dbReference>
<reference evidence="15 16" key="2">
    <citation type="submission" date="2018-02" db="EMBL/GenBank/DDBJ databases">
        <authorList>
            <person name="Cohen D.B."/>
            <person name="Kent A.D."/>
        </authorList>
    </citation>
    <scope>NUCLEOTIDE SEQUENCE [LARGE SCALE GENOMIC DNA]</scope>
    <source>
        <strain evidence="15 16">CECT 9216</strain>
    </source>
</reference>
<dbReference type="Pfam" id="PF00512">
    <property type="entry name" value="HisKA"/>
    <property type="match status" value="1"/>
</dbReference>
<accession>A0A2N9K9U4</accession>
<keyword evidence="9" id="KW-0902">Two-component regulatory system</keyword>
<protein>
    <recommendedName>
        <fullName evidence="3">histidine kinase</fullName>
        <ecNumber evidence="3">2.7.13.3</ecNumber>
    </recommendedName>
</protein>
<gene>
    <name evidence="15" type="primary">phoR_1</name>
    <name evidence="14" type="ORF">LES8486_00553</name>
    <name evidence="15" type="ORF">LES9216_00700</name>
</gene>
<proteinExistence type="predicted"/>
<comment type="subcellular location">
    <subcellularLocation>
        <location evidence="2">Membrane</location>
    </subcellularLocation>
</comment>
<dbReference type="PROSITE" id="PS50885">
    <property type="entry name" value="HAMP"/>
    <property type="match status" value="1"/>
</dbReference>
<evidence type="ECO:0000313" key="15">
    <source>
        <dbReference type="EMBL" id="SPE06797.1"/>
    </source>
</evidence>
<dbReference type="PANTHER" id="PTHR42878">
    <property type="entry name" value="TWO-COMPONENT HISTIDINE KINASE"/>
    <property type="match status" value="1"/>
</dbReference>
<evidence type="ECO:0000256" key="10">
    <source>
        <dbReference type="ARBA" id="ARBA00023136"/>
    </source>
</evidence>
<evidence type="ECO:0000256" key="7">
    <source>
        <dbReference type="ARBA" id="ARBA00022777"/>
    </source>
</evidence>
<dbReference type="PRINTS" id="PR00344">
    <property type="entry name" value="BCTRLSENSOR"/>
</dbReference>
<dbReference type="GO" id="GO:0016020">
    <property type="term" value="C:membrane"/>
    <property type="evidence" value="ECO:0007669"/>
    <property type="project" value="UniProtKB-SubCell"/>
</dbReference>
<dbReference type="GO" id="GO:0007234">
    <property type="term" value="P:osmosensory signaling via phosphorelay pathway"/>
    <property type="evidence" value="ECO:0007669"/>
    <property type="project" value="TreeGrafter"/>
</dbReference>
<dbReference type="FunFam" id="1.10.287.130:FF:000001">
    <property type="entry name" value="Two-component sensor histidine kinase"/>
    <property type="match status" value="1"/>
</dbReference>
<dbReference type="GO" id="GO:0030295">
    <property type="term" value="F:protein kinase activator activity"/>
    <property type="evidence" value="ECO:0007669"/>
    <property type="project" value="TreeGrafter"/>
</dbReference>
<feature type="transmembrane region" description="Helical" evidence="11">
    <location>
        <begin position="20"/>
        <end position="40"/>
    </location>
</feature>
<feature type="transmembrane region" description="Helical" evidence="11">
    <location>
        <begin position="52"/>
        <end position="73"/>
    </location>
</feature>
<reference evidence="14 17" key="1">
    <citation type="submission" date="2018-02" db="EMBL/GenBank/DDBJ databases">
        <authorList>
            <person name="Rodrigo-Torres L."/>
            <person name="Arahal R. D."/>
            <person name="Lucena T."/>
        </authorList>
    </citation>
    <scope>NUCLEOTIDE SEQUENCE [LARGE SCALE GENOMIC DNA]</scope>
    <source>
        <strain evidence="14 17">CECT 8486</strain>
    </source>
</reference>
<dbReference type="EMBL" id="OKQR01000001">
    <property type="protein sequence ID" value="SPD91572.1"/>
    <property type="molecule type" value="Genomic_DNA"/>
</dbReference>
<evidence type="ECO:0000256" key="5">
    <source>
        <dbReference type="ARBA" id="ARBA00022679"/>
    </source>
</evidence>
<dbReference type="PANTHER" id="PTHR42878:SF7">
    <property type="entry name" value="SENSOR HISTIDINE KINASE GLRK"/>
    <property type="match status" value="1"/>
</dbReference>
<dbReference type="Pfam" id="PF00672">
    <property type="entry name" value="HAMP"/>
    <property type="match status" value="1"/>
</dbReference>
<evidence type="ECO:0000256" key="3">
    <source>
        <dbReference type="ARBA" id="ARBA00012438"/>
    </source>
</evidence>
<evidence type="ECO:0000256" key="11">
    <source>
        <dbReference type="SAM" id="Phobius"/>
    </source>
</evidence>
<evidence type="ECO:0000256" key="4">
    <source>
        <dbReference type="ARBA" id="ARBA00022553"/>
    </source>
</evidence>
<dbReference type="RefSeq" id="WP_105299636.1">
    <property type="nucleotide sequence ID" value="NZ_CAURUR010000002.1"/>
</dbReference>
<keyword evidence="17" id="KW-1185">Reference proteome</keyword>
<feature type="domain" description="HAMP" evidence="13">
    <location>
        <begin position="76"/>
        <end position="132"/>
    </location>
</feature>
<dbReference type="SUPFAM" id="SSF158472">
    <property type="entry name" value="HAMP domain-like"/>
    <property type="match status" value="1"/>
</dbReference>
<evidence type="ECO:0000256" key="1">
    <source>
        <dbReference type="ARBA" id="ARBA00000085"/>
    </source>
</evidence>
<dbReference type="InterPro" id="IPR050351">
    <property type="entry name" value="BphY/WalK/GraS-like"/>
</dbReference>
<dbReference type="SMART" id="SM00304">
    <property type="entry name" value="HAMP"/>
    <property type="match status" value="1"/>
</dbReference>
<dbReference type="InterPro" id="IPR003594">
    <property type="entry name" value="HATPase_dom"/>
</dbReference>
<dbReference type="SMART" id="SM00387">
    <property type="entry name" value="HATPase_c"/>
    <property type="match status" value="1"/>
</dbReference>
<dbReference type="SUPFAM" id="SSF47384">
    <property type="entry name" value="Homodimeric domain of signal transducing histidine kinase"/>
    <property type="match status" value="1"/>
</dbReference>
<dbReference type="CDD" id="cd06225">
    <property type="entry name" value="HAMP"/>
    <property type="match status" value="1"/>
</dbReference>
<dbReference type="CDD" id="cd00075">
    <property type="entry name" value="HATPase"/>
    <property type="match status" value="1"/>
</dbReference>
<evidence type="ECO:0000259" key="13">
    <source>
        <dbReference type="PROSITE" id="PS50885"/>
    </source>
</evidence>
<dbReference type="AlphaFoldDB" id="A0A2N9K9U4"/>
<dbReference type="Gene3D" id="6.10.340.10">
    <property type="match status" value="1"/>
</dbReference>
<keyword evidence="10 11" id="KW-0472">Membrane</keyword>
<keyword evidence="8" id="KW-0067">ATP-binding</keyword>
<keyword evidence="5 15" id="KW-0808">Transferase</keyword>
<evidence type="ECO:0000313" key="14">
    <source>
        <dbReference type="EMBL" id="SPD91572.1"/>
    </source>
</evidence>
<keyword evidence="6" id="KW-0547">Nucleotide-binding</keyword>
<dbReference type="SUPFAM" id="SSF55874">
    <property type="entry name" value="ATPase domain of HSP90 chaperone/DNA topoisomerase II/histidine kinase"/>
    <property type="match status" value="1"/>
</dbReference>